<dbReference type="Gene3D" id="2.60.120.560">
    <property type="entry name" value="Exo-inulinase, domain 1"/>
    <property type="match status" value="1"/>
</dbReference>
<dbReference type="InterPro" id="IPR010496">
    <property type="entry name" value="AL/BT2_dom"/>
</dbReference>
<comment type="caution">
    <text evidence="3">The sequence shown here is derived from an EMBL/GenBank/DDBJ whole genome shotgun (WGS) entry which is preliminary data.</text>
</comment>
<feature type="chain" id="PRO_5022948254" description="3-keto-alpha-glucoside-1,2-lyase/3-keto-2-hydroxy-glucal hydratase domain-containing protein" evidence="1">
    <location>
        <begin position="24"/>
        <end position="240"/>
    </location>
</feature>
<name>A0A5C6FAM7_9BACT</name>
<proteinExistence type="predicted"/>
<keyword evidence="1" id="KW-0732">Signal</keyword>
<dbReference type="Pfam" id="PF06439">
    <property type="entry name" value="3keto-disac_hyd"/>
    <property type="match status" value="1"/>
</dbReference>
<dbReference type="RefSeq" id="WP_246114447.1">
    <property type="nucleotide sequence ID" value="NZ_SJPW01000003.1"/>
</dbReference>
<gene>
    <name evidence="3" type="ORF">Poly51_25760</name>
</gene>
<protein>
    <recommendedName>
        <fullName evidence="2">3-keto-alpha-glucoside-1,2-lyase/3-keto-2-hydroxy-glucal hydratase domain-containing protein</fullName>
    </recommendedName>
</protein>
<evidence type="ECO:0000313" key="3">
    <source>
        <dbReference type="EMBL" id="TWU56659.1"/>
    </source>
</evidence>
<reference evidence="3 4" key="1">
    <citation type="submission" date="2019-02" db="EMBL/GenBank/DDBJ databases">
        <title>Deep-cultivation of Planctomycetes and their phenomic and genomic characterization uncovers novel biology.</title>
        <authorList>
            <person name="Wiegand S."/>
            <person name="Jogler M."/>
            <person name="Boedeker C."/>
            <person name="Pinto D."/>
            <person name="Vollmers J."/>
            <person name="Rivas-Marin E."/>
            <person name="Kohn T."/>
            <person name="Peeters S.H."/>
            <person name="Heuer A."/>
            <person name="Rast P."/>
            <person name="Oberbeckmann S."/>
            <person name="Bunk B."/>
            <person name="Jeske O."/>
            <person name="Meyerdierks A."/>
            <person name="Storesund J.E."/>
            <person name="Kallscheuer N."/>
            <person name="Luecker S."/>
            <person name="Lage O.M."/>
            <person name="Pohl T."/>
            <person name="Merkel B.J."/>
            <person name="Hornburger P."/>
            <person name="Mueller R.-W."/>
            <person name="Bruemmer F."/>
            <person name="Labrenz M."/>
            <person name="Spormann A.M."/>
            <person name="Op Den Camp H."/>
            <person name="Overmann J."/>
            <person name="Amann R."/>
            <person name="Jetten M.S.M."/>
            <person name="Mascher T."/>
            <person name="Medema M.H."/>
            <person name="Devos D.P."/>
            <person name="Kaster A.-K."/>
            <person name="Ovreas L."/>
            <person name="Rohde M."/>
            <person name="Galperin M.Y."/>
            <person name="Jogler C."/>
        </authorList>
    </citation>
    <scope>NUCLEOTIDE SEQUENCE [LARGE SCALE GENOMIC DNA]</scope>
    <source>
        <strain evidence="3 4">Poly51</strain>
    </source>
</reference>
<organism evidence="3 4">
    <name type="scientific">Rubripirellula tenax</name>
    <dbReference type="NCBI Taxonomy" id="2528015"/>
    <lineage>
        <taxon>Bacteria</taxon>
        <taxon>Pseudomonadati</taxon>
        <taxon>Planctomycetota</taxon>
        <taxon>Planctomycetia</taxon>
        <taxon>Pirellulales</taxon>
        <taxon>Pirellulaceae</taxon>
        <taxon>Rubripirellula</taxon>
    </lineage>
</organism>
<accession>A0A5C6FAM7</accession>
<feature type="domain" description="3-keto-alpha-glucoside-1,2-lyase/3-keto-2-hydroxy-glucal hydratase" evidence="2">
    <location>
        <begin position="42"/>
        <end position="236"/>
    </location>
</feature>
<keyword evidence="4" id="KW-1185">Reference proteome</keyword>
<sequence length="240" mass="27450" precursor="true">MKFTLAAATILLGLTFAMDRVNAEDSTSVSVDQTSQQMVADGFTPLFNGTDLSGWRNPFDYGDAKVVDGEIHLLANKKFFLVTEKTYADFHVVVDIHLPDGPANSGVMFRCHVEPNKVYGYQAECDGSDRCWSAGLFDEGRRKWVWPSTKGRSEKEFLKYEKESQEYFKQPEIRNALKRNDWNRYEVTCRGDHIVITLNGVKVTDLHDTTDAEGYIAIQHHGEKGQTYRFRNLFIKEFVD</sequence>
<dbReference type="Proteomes" id="UP000318288">
    <property type="component" value="Unassembled WGS sequence"/>
</dbReference>
<evidence type="ECO:0000256" key="1">
    <source>
        <dbReference type="SAM" id="SignalP"/>
    </source>
</evidence>
<dbReference type="GO" id="GO:0016787">
    <property type="term" value="F:hydrolase activity"/>
    <property type="evidence" value="ECO:0007669"/>
    <property type="project" value="InterPro"/>
</dbReference>
<dbReference type="AlphaFoldDB" id="A0A5C6FAM7"/>
<dbReference type="EMBL" id="SJPW01000003">
    <property type="protein sequence ID" value="TWU56659.1"/>
    <property type="molecule type" value="Genomic_DNA"/>
</dbReference>
<evidence type="ECO:0000313" key="4">
    <source>
        <dbReference type="Proteomes" id="UP000318288"/>
    </source>
</evidence>
<evidence type="ECO:0000259" key="2">
    <source>
        <dbReference type="Pfam" id="PF06439"/>
    </source>
</evidence>
<feature type="signal peptide" evidence="1">
    <location>
        <begin position="1"/>
        <end position="23"/>
    </location>
</feature>